<evidence type="ECO:0000313" key="3">
    <source>
        <dbReference type="Proteomes" id="UP000230611"/>
    </source>
</evidence>
<feature type="transmembrane region" description="Helical" evidence="1">
    <location>
        <begin position="400"/>
        <end position="423"/>
    </location>
</feature>
<gene>
    <name evidence="2" type="ORF">CO116_01875</name>
</gene>
<feature type="transmembrane region" description="Helical" evidence="1">
    <location>
        <begin position="307"/>
        <end position="335"/>
    </location>
</feature>
<feature type="transmembrane region" description="Helical" evidence="1">
    <location>
        <begin position="501"/>
        <end position="519"/>
    </location>
</feature>
<feature type="transmembrane region" description="Helical" evidence="1">
    <location>
        <begin position="204"/>
        <end position="220"/>
    </location>
</feature>
<proteinExistence type="predicted"/>
<protein>
    <recommendedName>
        <fullName evidence="4">Glycosyltransferase RgtA/B/C/D-like domain-containing protein</fullName>
    </recommendedName>
</protein>
<feature type="transmembrane region" description="Helical" evidence="1">
    <location>
        <begin position="283"/>
        <end position="301"/>
    </location>
</feature>
<reference evidence="3" key="1">
    <citation type="submission" date="2017-09" db="EMBL/GenBank/DDBJ databases">
        <title>Depth-based differentiation of microbial function through sediment-hosted aquifers and enrichment of novel symbionts in the deep terrestrial subsurface.</title>
        <authorList>
            <person name="Probst A.J."/>
            <person name="Ladd B."/>
            <person name="Jarett J.K."/>
            <person name="Geller-Mcgrath D.E."/>
            <person name="Sieber C.M.K."/>
            <person name="Emerson J.B."/>
            <person name="Anantharaman K."/>
            <person name="Thomas B.C."/>
            <person name="Malmstrom R."/>
            <person name="Stieglmeier M."/>
            <person name="Klingl A."/>
            <person name="Woyke T."/>
            <person name="Ryan C.M."/>
            <person name="Banfield J.F."/>
        </authorList>
    </citation>
    <scope>NUCLEOTIDE SEQUENCE [LARGE SCALE GENOMIC DNA]</scope>
</reference>
<name>A0A2M8AGN2_9BACT</name>
<sequence length="656" mass="76041">MLYYYMLKYFLNYYKLLIALLIILCNLSISGAIIYYIYALNQLGLIISLILAGIICAAFVFVKLKYNPIKWDFSKLENEKNNKFDGLDYLLTAIYLILASANFYLLYHSQTANPIISPWQVVSPWFWLLYLTSTLSLFALIIKQYQNNNQQNLNYFYIFLISLHYFLSFSVAWLVYQIGYGFDPFIHRATMELIDKVGAVSPKPLYYLGQYSLTIILHKLTNLPIIWLDKLLVPILAALYLPAVLYQVAQKWFNDNRTSLLLIILLLSLPFGFFIVTTPQNLAYLFLLLIILLGIICQNLFDLLVIYLLAVAALLIQPIAGIPAVLAAIFLTIFYSDNQKIKKIGHWLIFIFTAISLPLAFYFLEKNNGLSNQTMEPATAIFSWPNLAMPGAENFILNFIYLYGLNLKLVIFLLVIVGMAIAWQHRQNCRVLMIYFIMSLALLMAYLGTKTLPFSFLINYERDNYAARILLVSVFFLAPFILITLYWLLAKIIKQNYFIKLAWLLFFAVLITASLYLSYPRFDRYFNSHGYSVSASDISAVQWIAENSSGDYIVLANQQVSAAAVRQYGFSHYYKNNIFYYPIPTGGPLYNYYLKMVYQKPSRQTMAEAMNLADVREGYFVLNKYWWAFDKILDKAKLEAQSWQEINQGQVYIFKY</sequence>
<feature type="transmembrane region" description="Helical" evidence="1">
    <location>
        <begin position="430"/>
        <end position="449"/>
    </location>
</feature>
<accession>A0A2M8AGN2</accession>
<feature type="transmembrane region" description="Helical" evidence="1">
    <location>
        <begin position="44"/>
        <end position="66"/>
    </location>
</feature>
<keyword evidence="1" id="KW-0812">Transmembrane</keyword>
<dbReference type="Proteomes" id="UP000230611">
    <property type="component" value="Unassembled WGS sequence"/>
</dbReference>
<feature type="transmembrane region" description="Helical" evidence="1">
    <location>
        <begin position="125"/>
        <end position="142"/>
    </location>
</feature>
<keyword evidence="1" id="KW-0472">Membrane</keyword>
<feature type="transmembrane region" description="Helical" evidence="1">
    <location>
        <begin position="347"/>
        <end position="364"/>
    </location>
</feature>
<evidence type="ECO:0008006" key="4">
    <source>
        <dbReference type="Google" id="ProtNLM"/>
    </source>
</evidence>
<feature type="transmembrane region" description="Helical" evidence="1">
    <location>
        <begin position="469"/>
        <end position="489"/>
    </location>
</feature>
<feature type="transmembrane region" description="Helical" evidence="1">
    <location>
        <begin position="227"/>
        <end position="246"/>
    </location>
</feature>
<evidence type="ECO:0000256" key="1">
    <source>
        <dbReference type="SAM" id="Phobius"/>
    </source>
</evidence>
<comment type="caution">
    <text evidence="2">The sequence shown here is derived from an EMBL/GenBank/DDBJ whole genome shotgun (WGS) entry which is preliminary data.</text>
</comment>
<feature type="transmembrane region" description="Helical" evidence="1">
    <location>
        <begin position="154"/>
        <end position="176"/>
    </location>
</feature>
<feature type="transmembrane region" description="Helical" evidence="1">
    <location>
        <begin position="12"/>
        <end position="38"/>
    </location>
</feature>
<feature type="transmembrane region" description="Helical" evidence="1">
    <location>
        <begin position="258"/>
        <end position="276"/>
    </location>
</feature>
<dbReference type="EMBL" id="PFUO01000090">
    <property type="protein sequence ID" value="PJB16778.1"/>
    <property type="molecule type" value="Genomic_DNA"/>
</dbReference>
<feature type="transmembrane region" description="Helical" evidence="1">
    <location>
        <begin position="87"/>
        <end position="105"/>
    </location>
</feature>
<evidence type="ECO:0000313" key="2">
    <source>
        <dbReference type="EMBL" id="PJB16778.1"/>
    </source>
</evidence>
<keyword evidence="1" id="KW-1133">Transmembrane helix</keyword>
<organism evidence="2 3">
    <name type="scientific">Candidatus Falkowbacteria bacterium CG_4_9_14_3_um_filter_38_19</name>
    <dbReference type="NCBI Taxonomy" id="1974559"/>
    <lineage>
        <taxon>Bacteria</taxon>
        <taxon>Candidatus Falkowiibacteriota</taxon>
    </lineage>
</organism>
<dbReference type="AlphaFoldDB" id="A0A2M8AGN2"/>